<reference evidence="14 15" key="1">
    <citation type="journal article" date="2018" name="J. Allergy Clin. Immunol.">
        <title>High-quality assembly of Dermatophagoides pteronyssinus genome and transcriptome reveals a wide range of novel allergens.</title>
        <authorList>
            <person name="Liu X.Y."/>
            <person name="Yang K.Y."/>
            <person name="Wang M.Q."/>
            <person name="Kwok J.S."/>
            <person name="Zeng X."/>
            <person name="Yang Z."/>
            <person name="Xiao X.J."/>
            <person name="Lau C.P."/>
            <person name="Li Y."/>
            <person name="Huang Z.M."/>
            <person name="Ba J.G."/>
            <person name="Yim A.K."/>
            <person name="Ouyang C.Y."/>
            <person name="Ngai S.M."/>
            <person name="Chan T.F."/>
            <person name="Leung E.L."/>
            <person name="Liu L."/>
            <person name="Liu Z.G."/>
            <person name="Tsui S.K."/>
        </authorList>
    </citation>
    <scope>NUCLEOTIDE SEQUENCE [LARGE SCALE GENOMIC DNA]</scope>
    <source>
        <strain evidence="14">Derp</strain>
    </source>
</reference>
<keyword evidence="9" id="KW-0325">Glycoprotein</keyword>
<organism evidence="14 15">
    <name type="scientific">Dermatophagoides pteronyssinus</name>
    <name type="common">European house dust mite</name>
    <dbReference type="NCBI Taxonomy" id="6956"/>
    <lineage>
        <taxon>Eukaryota</taxon>
        <taxon>Metazoa</taxon>
        <taxon>Ecdysozoa</taxon>
        <taxon>Arthropoda</taxon>
        <taxon>Chelicerata</taxon>
        <taxon>Arachnida</taxon>
        <taxon>Acari</taxon>
        <taxon>Acariformes</taxon>
        <taxon>Sarcoptiformes</taxon>
        <taxon>Astigmata</taxon>
        <taxon>Psoroptidia</taxon>
        <taxon>Analgoidea</taxon>
        <taxon>Pyroglyphidae</taxon>
        <taxon>Dermatophagoidinae</taxon>
        <taxon>Dermatophagoides</taxon>
    </lineage>
</organism>
<dbReference type="Gene3D" id="2.10.50.30">
    <property type="entry name" value="GPCR, family 3, nine cysteines domain"/>
    <property type="match status" value="1"/>
</dbReference>
<dbReference type="Pfam" id="PF07562">
    <property type="entry name" value="NCD3G"/>
    <property type="match status" value="1"/>
</dbReference>
<evidence type="ECO:0000256" key="8">
    <source>
        <dbReference type="ARBA" id="ARBA00023170"/>
    </source>
</evidence>
<keyword evidence="6" id="KW-0297">G-protein coupled receptor</keyword>
<feature type="transmembrane region" description="Helical" evidence="12">
    <location>
        <begin position="972"/>
        <end position="995"/>
    </location>
</feature>
<dbReference type="InterPro" id="IPR000337">
    <property type="entry name" value="GPCR_3"/>
</dbReference>
<comment type="caution">
    <text evidence="14">The sequence shown here is derived from an EMBL/GenBank/DDBJ whole genome shotgun (WGS) entry which is preliminary data.</text>
</comment>
<feature type="transmembrane region" description="Helical" evidence="12">
    <location>
        <begin position="944"/>
        <end position="966"/>
    </location>
</feature>
<dbReference type="PROSITE" id="PS50259">
    <property type="entry name" value="G_PROTEIN_RECEP_F3_4"/>
    <property type="match status" value="1"/>
</dbReference>
<gene>
    <name evidence="14" type="ORF">DERP_007595</name>
</gene>
<evidence type="ECO:0000256" key="4">
    <source>
        <dbReference type="ARBA" id="ARBA00022692"/>
    </source>
</evidence>
<evidence type="ECO:0000256" key="9">
    <source>
        <dbReference type="ARBA" id="ARBA00023180"/>
    </source>
</evidence>
<dbReference type="EMBL" id="NJHN03000034">
    <property type="protein sequence ID" value="KAH9423004.1"/>
    <property type="molecule type" value="Genomic_DNA"/>
</dbReference>
<dbReference type="CDD" id="cd06362">
    <property type="entry name" value="PBP1_mGluR"/>
    <property type="match status" value="1"/>
</dbReference>
<reference evidence="14 15" key="2">
    <citation type="journal article" date="2022" name="Mol. Biol. Evol.">
        <title>Comparative Genomics Reveals Insights into the Divergent Evolution of Astigmatic Mites and Household Pest Adaptations.</title>
        <authorList>
            <person name="Xiong Q."/>
            <person name="Wan A.T."/>
            <person name="Liu X."/>
            <person name="Fung C.S."/>
            <person name="Xiao X."/>
            <person name="Malainual N."/>
            <person name="Hou J."/>
            <person name="Wang L."/>
            <person name="Wang M."/>
            <person name="Yang K.Y."/>
            <person name="Cui Y."/>
            <person name="Leung E.L."/>
            <person name="Nong W."/>
            <person name="Shin S.K."/>
            <person name="Au S.W."/>
            <person name="Jeong K.Y."/>
            <person name="Chew F.T."/>
            <person name="Hui J.H."/>
            <person name="Leung T.F."/>
            <person name="Tungtrongchitr A."/>
            <person name="Zhong N."/>
            <person name="Liu Z."/>
            <person name="Tsui S.K."/>
        </authorList>
    </citation>
    <scope>NUCLEOTIDE SEQUENCE [LARGE SCALE GENOMIC DNA]</scope>
    <source>
        <strain evidence="14">Derp</strain>
    </source>
</reference>
<feature type="compositionally biased region" description="Low complexity" evidence="11">
    <location>
        <begin position="1029"/>
        <end position="1059"/>
    </location>
</feature>
<dbReference type="InterPro" id="IPR011500">
    <property type="entry name" value="GPCR_3_9-Cys_dom"/>
</dbReference>
<evidence type="ECO:0000256" key="5">
    <source>
        <dbReference type="ARBA" id="ARBA00022989"/>
    </source>
</evidence>
<feature type="domain" description="G-protein coupled receptors family 3 profile" evidence="13">
    <location>
        <begin position="751"/>
        <end position="1018"/>
    </location>
</feature>
<dbReference type="InterPro" id="IPR000162">
    <property type="entry name" value="GPCR_3_mtglu_rcpt"/>
</dbReference>
<evidence type="ECO:0000313" key="14">
    <source>
        <dbReference type="EMBL" id="KAH9423004.1"/>
    </source>
</evidence>
<name>A0ABQ8JK66_DERPT</name>
<dbReference type="Proteomes" id="UP000887458">
    <property type="component" value="Unassembled WGS sequence"/>
</dbReference>
<feature type="transmembrane region" description="Helical" evidence="12">
    <location>
        <begin position="786"/>
        <end position="806"/>
    </location>
</feature>
<feature type="transmembrane region" description="Helical" evidence="12">
    <location>
        <begin position="751"/>
        <end position="774"/>
    </location>
</feature>
<keyword evidence="3" id="KW-1003">Cell membrane</keyword>
<dbReference type="InterPro" id="IPR001828">
    <property type="entry name" value="ANF_lig-bd_rcpt"/>
</dbReference>
<keyword evidence="5 12" id="KW-1133">Transmembrane helix</keyword>
<evidence type="ECO:0000256" key="1">
    <source>
        <dbReference type="ARBA" id="ARBA00004651"/>
    </source>
</evidence>
<feature type="transmembrane region" description="Helical" evidence="12">
    <location>
        <begin position="909"/>
        <end position="932"/>
    </location>
</feature>
<keyword evidence="10" id="KW-0807">Transducer</keyword>
<dbReference type="PRINTS" id="PR00593">
    <property type="entry name" value="MTABOTROPICR"/>
</dbReference>
<dbReference type="CDD" id="cd15045">
    <property type="entry name" value="7tmC_mGluRs"/>
    <property type="match status" value="1"/>
</dbReference>
<proteinExistence type="inferred from homology"/>
<dbReference type="PROSITE" id="PS00981">
    <property type="entry name" value="G_PROTEIN_RECEP_F3_3"/>
    <property type="match status" value="1"/>
</dbReference>
<dbReference type="InterPro" id="IPR038550">
    <property type="entry name" value="GPCR_3_9-Cys_sf"/>
</dbReference>
<keyword evidence="7 12" id="KW-0472">Membrane</keyword>
<evidence type="ECO:0000256" key="6">
    <source>
        <dbReference type="ARBA" id="ARBA00023040"/>
    </source>
</evidence>
<keyword evidence="15" id="KW-1185">Reference proteome</keyword>
<dbReference type="PRINTS" id="PR00248">
    <property type="entry name" value="GPCRMGR"/>
</dbReference>
<comment type="similarity">
    <text evidence="2">Belongs to the G-protein coupled receptor 3 family.</text>
</comment>
<feature type="transmembrane region" description="Helical" evidence="12">
    <location>
        <begin position="812"/>
        <end position="836"/>
    </location>
</feature>
<dbReference type="Pfam" id="PF00003">
    <property type="entry name" value="7tm_3"/>
    <property type="match status" value="1"/>
</dbReference>
<keyword evidence="4 12" id="KW-0812">Transmembrane</keyword>
<evidence type="ECO:0000256" key="12">
    <source>
        <dbReference type="SAM" id="Phobius"/>
    </source>
</evidence>
<dbReference type="Pfam" id="PF01094">
    <property type="entry name" value="ANF_receptor"/>
    <property type="match status" value="1"/>
</dbReference>
<dbReference type="InterPro" id="IPR050726">
    <property type="entry name" value="mGluR"/>
</dbReference>
<feature type="transmembrane region" description="Helical" evidence="12">
    <location>
        <begin position="1180"/>
        <end position="1203"/>
    </location>
</feature>
<dbReference type="Gene3D" id="3.40.50.2300">
    <property type="match status" value="2"/>
</dbReference>
<dbReference type="InterPro" id="IPR017978">
    <property type="entry name" value="GPCR_3_C"/>
</dbReference>
<evidence type="ECO:0000259" key="13">
    <source>
        <dbReference type="PROSITE" id="PS50259"/>
    </source>
</evidence>
<feature type="transmembrane region" description="Helical" evidence="12">
    <location>
        <begin position="864"/>
        <end position="884"/>
    </location>
</feature>
<evidence type="ECO:0000256" key="10">
    <source>
        <dbReference type="ARBA" id="ARBA00023224"/>
    </source>
</evidence>
<dbReference type="InterPro" id="IPR028082">
    <property type="entry name" value="Peripla_BP_I"/>
</dbReference>
<feature type="region of interest" description="Disordered" evidence="11">
    <location>
        <begin position="1029"/>
        <end position="1070"/>
    </location>
</feature>
<dbReference type="SUPFAM" id="SSF53822">
    <property type="entry name" value="Periplasmic binding protein-like I"/>
    <property type="match status" value="1"/>
</dbReference>
<evidence type="ECO:0000256" key="3">
    <source>
        <dbReference type="ARBA" id="ARBA00022475"/>
    </source>
</evidence>
<evidence type="ECO:0000256" key="7">
    <source>
        <dbReference type="ARBA" id="ARBA00023136"/>
    </source>
</evidence>
<dbReference type="PANTHER" id="PTHR24060">
    <property type="entry name" value="METABOTROPIC GLUTAMATE RECEPTOR"/>
    <property type="match status" value="1"/>
</dbReference>
<evidence type="ECO:0000256" key="2">
    <source>
        <dbReference type="ARBA" id="ARBA00007242"/>
    </source>
</evidence>
<protein>
    <recommendedName>
        <fullName evidence="13">G-protein coupled receptors family 3 profile domain-containing protein</fullName>
    </recommendedName>
</protein>
<evidence type="ECO:0000256" key="11">
    <source>
        <dbReference type="SAM" id="MobiDB-lite"/>
    </source>
</evidence>
<sequence>MTANDDEKFLETIKNFRLINNDNPIPSPIPFSSVLVSINSHDHFSDNSFDSSDVEIEQNFPKTLPSSELSSFKSYQIDENDDSMKIQSDLFSVDGNDISDESIGISSNSLSSEEIEFQHPFSLPLSSSSSWTKNHLFDVINNNEVDLLNRNSKSHFYIDDHDQWNDHNNYAFSMKKNIRPLRYASSDHHPNITWPVKKVAEVHGNITLGGLMMVHEREDQKICGPIMPQGGIQALEAMLHTIDYVNSQPNILPGITLGAYILDDCDKDTYGLEQSIDFIKGSITNLDDSYSCSDGSTRLQKQKRIWGVLGAASSATSIQVANLLRLFRIPQVSFFSTSSELSNKQRFEYFLRTVPSDKSQAMVIVEIVKRLNWSYVSIIYEESIYGIRAFNDLEELLEETDICIAIKERLTKDSGIAANSSYDNIVRKLATKPNSKGVIVFGSDQEVALLMQAVKRNNATGQFYWIGSDGWSARKLVYDGNEHQVEGTISVQPMASPVPGFYDYFFSLTPQNNIRNPWFIEYWEHTFKCKWPNSDYTPYNLEFKKNCTGYERTMIAENESDDDVEMQLQFVSDAVLAFAYAIQSMQRELCSGTHGVCPRMLAADGSQLLQHLRTVQFKGMNGHEFHFAENGDGPSRYRIIHFKQVEENKFDWIQVGEYVYGNLNINLSKVQFRLLDPDPPISVCSQPCEKGQAKSFLEGEKCCFHCINCTKYQILVSETQCIDCPSGFLPDSEQIECIEIPEEYMRPDSSWSVGALIFASIGIVFTIFVIIIFIRHNDTPVVRASGRELCYVLLIGILMCYSMTLFLVQKPTIFICGVQKAGIGLCFSVVYSAILIKTNRISRIFKAGKRSARRPSFISPKSQLLICGGLIMIQCFIIAIWFAFTPPKVIHFYPTREDNKLICQASINAGYFVAFMYPIFLIVVCTVYAVITRNIPEAFNESKFIGFTMYTTCIIWLAFVPIYFTSSQSNHIALNLTTLSVSISLSATVTLLCLFSPKLYIILLHPEKNIRQSVTMPQHKYSTTLHLQNTQQQQSNQKAVSITPTAPPSSSSSNTIMAAKPTVQPDPLSTSSIVGGSGGQNAVLKMKTFNIQNEDFNNGCIEKQHQQSVNRVDSSTQSDEYGTSEIMIVTNSDGQHAKISTDVRYATASTMTNNDDIIPHHHNCCNSNKNNNTFTKSANIFINIIIFKLFNPWHLFTVVMSILK</sequence>
<dbReference type="InterPro" id="IPR017979">
    <property type="entry name" value="GPCR_3_CS"/>
</dbReference>
<keyword evidence="8" id="KW-0675">Receptor</keyword>
<evidence type="ECO:0000313" key="15">
    <source>
        <dbReference type="Proteomes" id="UP000887458"/>
    </source>
</evidence>
<accession>A0ABQ8JK66</accession>
<comment type="subcellular location">
    <subcellularLocation>
        <location evidence="1">Cell membrane</location>
        <topology evidence="1">Multi-pass membrane protein</topology>
    </subcellularLocation>
</comment>